<name>A0A380TU19_ACTLI</name>
<proteinExistence type="predicted"/>
<dbReference type="RefSeq" id="WP_115590001.1">
    <property type="nucleotide sequence ID" value="NZ_UFRN01000002.1"/>
</dbReference>
<evidence type="ECO:0000256" key="1">
    <source>
        <dbReference type="SAM" id="Coils"/>
    </source>
</evidence>
<evidence type="ECO:0000313" key="3">
    <source>
        <dbReference type="Proteomes" id="UP000254253"/>
    </source>
</evidence>
<feature type="coiled-coil region" evidence="1">
    <location>
        <begin position="15"/>
        <end position="69"/>
    </location>
</feature>
<organism evidence="2 3">
    <name type="scientific">Actinobacillus lignieresii</name>
    <dbReference type="NCBI Taxonomy" id="720"/>
    <lineage>
        <taxon>Bacteria</taxon>
        <taxon>Pseudomonadati</taxon>
        <taxon>Pseudomonadota</taxon>
        <taxon>Gammaproteobacteria</taxon>
        <taxon>Pasteurellales</taxon>
        <taxon>Pasteurellaceae</taxon>
        <taxon>Actinobacillus</taxon>
    </lineage>
</organism>
<gene>
    <name evidence="2" type="ORF">NCTC4191_00566</name>
</gene>
<evidence type="ECO:0000313" key="2">
    <source>
        <dbReference type="EMBL" id="SUT91492.1"/>
    </source>
</evidence>
<dbReference type="AlphaFoldDB" id="A0A380TU19"/>
<accession>A0A380TU19</accession>
<reference evidence="2 3" key="1">
    <citation type="submission" date="2018-06" db="EMBL/GenBank/DDBJ databases">
        <authorList>
            <consortium name="Pathogen Informatics"/>
            <person name="Doyle S."/>
        </authorList>
    </citation>
    <scope>NUCLEOTIDE SEQUENCE [LARGE SCALE GENOMIC DNA]</scope>
    <source>
        <strain evidence="2 3">NCTC4191</strain>
    </source>
</reference>
<dbReference type="EMBL" id="UFRN01000002">
    <property type="protein sequence ID" value="SUT91492.1"/>
    <property type="molecule type" value="Genomic_DNA"/>
</dbReference>
<keyword evidence="1" id="KW-0175">Coiled coil</keyword>
<keyword evidence="3" id="KW-1185">Reference proteome</keyword>
<protein>
    <submittedName>
        <fullName evidence="2">Uncharacterized protein</fullName>
    </submittedName>
</protein>
<dbReference type="Proteomes" id="UP000254253">
    <property type="component" value="Unassembled WGS sequence"/>
</dbReference>
<sequence length="160" mass="17927">MIGEILSGVEAVKNIKNQTDYLKSLTEEVEKATEILQAKSIALNLIDKVEKMQKTIDDLSLQNVALRQKLETRASVKPVILEGEHAPIMLFEADFGSGIVSKICPVCWQKEEKTIPLLFERANMGSVGIGDYFSSTKHERYTCPCCQTQFLHKVITTHSN</sequence>